<proteinExistence type="predicted"/>
<dbReference type="InterPro" id="IPR015946">
    <property type="entry name" value="KH_dom-like_a/b"/>
</dbReference>
<dbReference type="PANTHER" id="PTHR35368:SF1">
    <property type="entry name" value="HYDROPEROXIDE REDUCTASE"/>
    <property type="match status" value="1"/>
</dbReference>
<dbReference type="OrthoDB" id="106754at2157"/>
<dbReference type="Pfam" id="PF02566">
    <property type="entry name" value="OsmC"/>
    <property type="match status" value="1"/>
</dbReference>
<gene>
    <name evidence="1" type="ORF">C2R22_02775</name>
</gene>
<reference evidence="1 2" key="1">
    <citation type="submission" date="2018-01" db="EMBL/GenBank/DDBJ databases">
        <title>Complete genome sequence of Salinigranum rubrum GX10T, an extremely halophilic archaeon isolated from a marine solar saltern.</title>
        <authorList>
            <person name="Han S."/>
        </authorList>
    </citation>
    <scope>NUCLEOTIDE SEQUENCE [LARGE SCALE GENOMIC DNA]</scope>
    <source>
        <strain evidence="1 2">GX10</strain>
    </source>
</reference>
<dbReference type="Gene3D" id="3.30.300.20">
    <property type="match status" value="1"/>
</dbReference>
<dbReference type="InterPro" id="IPR036102">
    <property type="entry name" value="OsmC/Ohrsf"/>
</dbReference>
<organism evidence="1 2">
    <name type="scientific">Salinigranum rubrum</name>
    <dbReference type="NCBI Taxonomy" id="755307"/>
    <lineage>
        <taxon>Archaea</taxon>
        <taxon>Methanobacteriati</taxon>
        <taxon>Methanobacteriota</taxon>
        <taxon>Stenosarchaea group</taxon>
        <taxon>Halobacteria</taxon>
        <taxon>Halobacteriales</taxon>
        <taxon>Haloferacaceae</taxon>
        <taxon>Salinigranum</taxon>
    </lineage>
</organism>
<sequence>MVGTPAVKTYEVAADCTGPKAATVTVRDLAVEIDAPESSGGANHGPTPVEFLLGSLAGCFNVTGSYVAREMDLDLTIRAVSASGDLDTTTYLTGEGTRAGYGRIRVSVEVETTATAKELEAWRRETERRNPVLDTIARPTPVGVDVDVRVDD</sequence>
<dbReference type="InterPro" id="IPR052924">
    <property type="entry name" value="OsmC/Ohr_hydroprdx_reductase"/>
</dbReference>
<dbReference type="PANTHER" id="PTHR35368">
    <property type="entry name" value="HYDROPEROXIDE REDUCTASE"/>
    <property type="match status" value="1"/>
</dbReference>
<name>A0A2I8VFK3_9EURY</name>
<keyword evidence="2" id="KW-1185">Reference proteome</keyword>
<protein>
    <submittedName>
        <fullName evidence="1">Osmotically inducible protein C</fullName>
    </submittedName>
</protein>
<dbReference type="KEGG" id="srub:C2R22_02775"/>
<dbReference type="Proteomes" id="UP000236584">
    <property type="component" value="Chromosome"/>
</dbReference>
<dbReference type="AlphaFoldDB" id="A0A2I8VFK3"/>
<accession>A0A2I8VFK3</accession>
<dbReference type="SUPFAM" id="SSF82784">
    <property type="entry name" value="OsmC-like"/>
    <property type="match status" value="1"/>
</dbReference>
<dbReference type="GeneID" id="35590978"/>
<dbReference type="InterPro" id="IPR003718">
    <property type="entry name" value="OsmC/Ohr_fam"/>
</dbReference>
<evidence type="ECO:0000313" key="1">
    <source>
        <dbReference type="EMBL" id="AUV80713.1"/>
    </source>
</evidence>
<dbReference type="RefSeq" id="WP_103424341.1">
    <property type="nucleotide sequence ID" value="NZ_CP026309.1"/>
</dbReference>
<evidence type="ECO:0000313" key="2">
    <source>
        <dbReference type="Proteomes" id="UP000236584"/>
    </source>
</evidence>
<dbReference type="EMBL" id="CP026309">
    <property type="protein sequence ID" value="AUV80713.1"/>
    <property type="molecule type" value="Genomic_DNA"/>
</dbReference>